<dbReference type="RefSeq" id="WP_210580299.1">
    <property type="nucleotide sequence ID" value="NZ_LK995510.1"/>
</dbReference>
<feature type="transmembrane region" description="Helical" evidence="6">
    <location>
        <begin position="260"/>
        <end position="280"/>
    </location>
</feature>
<sequence>MLALILLALVGLVAQLVDGTLGMGYGVTSSSLLLAVGLSPALASASVHLSQIGTTLMSGVSHLRLGNTDRALVARLAVPGAVGAFLGATVLSRLATAAATPVTATILLVLGIYVLVRFAVRPPTGATARNSPHTSRLLTPLGLIGGFIDATGGGGWGPVVTTTLLSRGRTAPRTIVGSVDTAEFIVSVTASLGFLLGLGTAGIDFGVVVALLGGGMLAAPLAAWAVSRMPGTILGTAVGGLIVVTNTVTVLETLGLSTTVTAWTLSALVAALLPLIALTVHRTRRTNVVAEVQAA</sequence>
<keyword evidence="4 6" id="KW-1133">Transmembrane helix</keyword>
<evidence type="ECO:0000256" key="2">
    <source>
        <dbReference type="ARBA" id="ARBA00009142"/>
    </source>
</evidence>
<evidence type="ECO:0000313" key="7">
    <source>
        <dbReference type="EMBL" id="CED91453.1"/>
    </source>
</evidence>
<evidence type="ECO:0000256" key="4">
    <source>
        <dbReference type="ARBA" id="ARBA00022989"/>
    </source>
</evidence>
<organism evidence="7">
    <name type="scientific">Actinomyces succiniciruminis</name>
    <dbReference type="NCBI Taxonomy" id="1522002"/>
    <lineage>
        <taxon>Bacteria</taxon>
        <taxon>Bacillati</taxon>
        <taxon>Actinomycetota</taxon>
        <taxon>Actinomycetes</taxon>
        <taxon>Actinomycetales</taxon>
        <taxon>Actinomycetaceae</taxon>
        <taxon>Actinomyces</taxon>
    </lineage>
</organism>
<dbReference type="PANTHER" id="PTHR43701">
    <property type="entry name" value="MEMBRANE TRANSPORTER PROTEIN MJ0441-RELATED"/>
    <property type="match status" value="1"/>
</dbReference>
<evidence type="ECO:0000256" key="1">
    <source>
        <dbReference type="ARBA" id="ARBA00004141"/>
    </source>
</evidence>
<evidence type="ECO:0000256" key="6">
    <source>
        <dbReference type="RuleBase" id="RU363041"/>
    </source>
</evidence>
<dbReference type="EMBL" id="LK995510">
    <property type="protein sequence ID" value="CED91453.1"/>
    <property type="molecule type" value="Genomic_DNA"/>
</dbReference>
<reference evidence="7" key="1">
    <citation type="submission" date="2014-07" db="EMBL/GenBank/DDBJ databases">
        <authorList>
            <person name="Zhang J.E."/>
            <person name="Yang H."/>
            <person name="Guo J."/>
            <person name="Deng Z."/>
            <person name="Luo H."/>
            <person name="Luo M."/>
            <person name="Zhao B."/>
        </authorList>
    </citation>
    <scope>NUCLEOTIDE SEQUENCE</scope>
    <source>
        <strain evidence="7">AM4</strain>
    </source>
</reference>
<dbReference type="PANTHER" id="PTHR43701:SF12">
    <property type="entry name" value="MEMBRANE TRANSPORTER PROTEIN YTNM-RELATED"/>
    <property type="match status" value="1"/>
</dbReference>
<feature type="transmembrane region" description="Helical" evidence="6">
    <location>
        <begin position="98"/>
        <end position="120"/>
    </location>
</feature>
<protein>
    <recommendedName>
        <fullName evidence="6">Probable membrane transporter protein</fullName>
    </recommendedName>
</protein>
<keyword evidence="6" id="KW-1003">Cell membrane</keyword>
<comment type="similarity">
    <text evidence="2 6">Belongs to the 4-toluene sulfonate uptake permease (TSUP) (TC 2.A.102) family.</text>
</comment>
<keyword evidence="3 6" id="KW-0812">Transmembrane</keyword>
<dbReference type="Pfam" id="PF01925">
    <property type="entry name" value="TauE"/>
    <property type="match status" value="1"/>
</dbReference>
<gene>
    <name evidence="7" type="ORF">AAM4_1621</name>
</gene>
<dbReference type="InterPro" id="IPR002781">
    <property type="entry name" value="TM_pro_TauE-like"/>
</dbReference>
<evidence type="ECO:0000256" key="3">
    <source>
        <dbReference type="ARBA" id="ARBA00022692"/>
    </source>
</evidence>
<dbReference type="GO" id="GO:0005886">
    <property type="term" value="C:plasma membrane"/>
    <property type="evidence" value="ECO:0007669"/>
    <property type="project" value="UniProtKB-SubCell"/>
</dbReference>
<comment type="subcellular location">
    <subcellularLocation>
        <location evidence="6">Cell membrane</location>
        <topology evidence="6">Multi-pass membrane protein</topology>
    </subcellularLocation>
    <subcellularLocation>
        <location evidence="1">Membrane</location>
        <topology evidence="1">Multi-pass membrane protein</topology>
    </subcellularLocation>
</comment>
<feature type="transmembrane region" description="Helical" evidence="6">
    <location>
        <begin position="205"/>
        <end position="226"/>
    </location>
</feature>
<keyword evidence="5 6" id="KW-0472">Membrane</keyword>
<evidence type="ECO:0000256" key="5">
    <source>
        <dbReference type="ARBA" id="ARBA00023136"/>
    </source>
</evidence>
<dbReference type="InterPro" id="IPR051598">
    <property type="entry name" value="TSUP/Inactive_protease-like"/>
</dbReference>
<feature type="transmembrane region" description="Helical" evidence="6">
    <location>
        <begin position="72"/>
        <end position="92"/>
    </location>
</feature>
<accession>A0A1L7RQL7</accession>
<name>A0A1L7RQL7_9ACTO</name>
<proteinExistence type="inferred from homology"/>
<feature type="transmembrane region" description="Helical" evidence="6">
    <location>
        <begin position="233"/>
        <end position="254"/>
    </location>
</feature>
<feature type="transmembrane region" description="Helical" evidence="6">
    <location>
        <begin position="32"/>
        <end position="51"/>
    </location>
</feature>
<dbReference type="AlphaFoldDB" id="A0A1L7RQL7"/>